<dbReference type="Proteomes" id="UP001408356">
    <property type="component" value="Unassembled WGS sequence"/>
</dbReference>
<gene>
    <name evidence="1" type="ORF">SUNI508_14108</name>
</gene>
<name>A0ABR2UYE5_9PEZI</name>
<reference evidence="1 2" key="1">
    <citation type="journal article" date="2024" name="J. Plant Pathol.">
        <title>Sequence and assembly of the genome of Seiridium unicorne, isolate CBS 538.82, causal agent of cypress canker disease.</title>
        <authorList>
            <person name="Scali E."/>
            <person name="Rocca G.D."/>
            <person name="Danti R."/>
            <person name="Garbelotto M."/>
            <person name="Barberini S."/>
            <person name="Baroncelli R."/>
            <person name="Emiliani G."/>
        </authorList>
    </citation>
    <scope>NUCLEOTIDE SEQUENCE [LARGE SCALE GENOMIC DNA]</scope>
    <source>
        <strain evidence="1 2">BM-138-508</strain>
    </source>
</reference>
<protein>
    <submittedName>
        <fullName evidence="1">Uncharacterized protein</fullName>
    </submittedName>
</protein>
<comment type="caution">
    <text evidence="1">The sequence shown here is derived from an EMBL/GenBank/DDBJ whole genome shotgun (WGS) entry which is preliminary data.</text>
</comment>
<evidence type="ECO:0000313" key="1">
    <source>
        <dbReference type="EMBL" id="KAK9419369.1"/>
    </source>
</evidence>
<proteinExistence type="predicted"/>
<dbReference type="EMBL" id="JARVKF010000325">
    <property type="protein sequence ID" value="KAK9419369.1"/>
    <property type="molecule type" value="Genomic_DNA"/>
</dbReference>
<feature type="non-terminal residue" evidence="1">
    <location>
        <position position="46"/>
    </location>
</feature>
<accession>A0ABR2UYE5</accession>
<evidence type="ECO:0000313" key="2">
    <source>
        <dbReference type="Proteomes" id="UP001408356"/>
    </source>
</evidence>
<keyword evidence="2" id="KW-1185">Reference proteome</keyword>
<sequence length="46" mass="5036">MVLIDPLSDWRTFEPSVGSAKAISVRPIGPRVRSRWPGARCGLSNV</sequence>
<organism evidence="1 2">
    <name type="scientific">Seiridium unicorne</name>
    <dbReference type="NCBI Taxonomy" id="138068"/>
    <lineage>
        <taxon>Eukaryota</taxon>
        <taxon>Fungi</taxon>
        <taxon>Dikarya</taxon>
        <taxon>Ascomycota</taxon>
        <taxon>Pezizomycotina</taxon>
        <taxon>Sordariomycetes</taxon>
        <taxon>Xylariomycetidae</taxon>
        <taxon>Amphisphaeriales</taxon>
        <taxon>Sporocadaceae</taxon>
        <taxon>Seiridium</taxon>
    </lineage>
</organism>